<reference evidence="3 4" key="1">
    <citation type="journal article" date="2022" name="Nat. Ecol. Evol.">
        <title>A masculinizing supergene underlies an exaggerated male reproductive morph in a spider.</title>
        <authorList>
            <person name="Hendrickx F."/>
            <person name="De Corte Z."/>
            <person name="Sonet G."/>
            <person name="Van Belleghem S.M."/>
            <person name="Kostlbacher S."/>
            <person name="Vangestel C."/>
        </authorList>
    </citation>
    <scope>NUCLEOTIDE SEQUENCE [LARGE SCALE GENOMIC DNA]</scope>
    <source>
        <strain evidence="3">W744_W776</strain>
    </source>
</reference>
<dbReference type="GO" id="GO:0051537">
    <property type="term" value="F:2 iron, 2 sulfur cluster binding"/>
    <property type="evidence" value="ECO:0007669"/>
    <property type="project" value="InterPro"/>
</dbReference>
<dbReference type="GO" id="GO:0005829">
    <property type="term" value="C:cytosol"/>
    <property type="evidence" value="ECO:0007669"/>
    <property type="project" value="TreeGrafter"/>
</dbReference>
<dbReference type="InterPro" id="IPR036065">
    <property type="entry name" value="BolA-like_sf"/>
</dbReference>
<proteinExistence type="inferred from homology"/>
<evidence type="ECO:0008006" key="5">
    <source>
        <dbReference type="Google" id="ProtNLM"/>
    </source>
</evidence>
<dbReference type="InterPro" id="IPR002634">
    <property type="entry name" value="BolA"/>
</dbReference>
<accession>A0AAV6U9D0</accession>
<dbReference type="GO" id="GO:0006879">
    <property type="term" value="P:intracellular iron ion homeostasis"/>
    <property type="evidence" value="ECO:0007669"/>
    <property type="project" value="InterPro"/>
</dbReference>
<evidence type="ECO:0000313" key="4">
    <source>
        <dbReference type="Proteomes" id="UP000827092"/>
    </source>
</evidence>
<dbReference type="EMBL" id="JAFNEN010000555">
    <property type="protein sequence ID" value="KAG8180694.1"/>
    <property type="molecule type" value="Genomic_DNA"/>
</dbReference>
<evidence type="ECO:0000313" key="3">
    <source>
        <dbReference type="EMBL" id="KAG8180694.1"/>
    </source>
</evidence>
<evidence type="ECO:0000256" key="2">
    <source>
        <dbReference type="SAM" id="MobiDB-lite"/>
    </source>
</evidence>
<dbReference type="PANTHER" id="PTHR12735:SF27">
    <property type="entry name" value="BOLA-LIKE PROTEIN 2"/>
    <property type="match status" value="1"/>
</dbReference>
<dbReference type="PIRSF" id="PIRSF003113">
    <property type="entry name" value="BolA"/>
    <property type="match status" value="1"/>
</dbReference>
<dbReference type="SUPFAM" id="SSF82657">
    <property type="entry name" value="BolA-like"/>
    <property type="match status" value="1"/>
</dbReference>
<comment type="caution">
    <text evidence="3">The sequence shown here is derived from an EMBL/GenBank/DDBJ whole genome shotgun (WGS) entry which is preliminary data.</text>
</comment>
<organism evidence="3 4">
    <name type="scientific">Oedothorax gibbosus</name>
    <dbReference type="NCBI Taxonomy" id="931172"/>
    <lineage>
        <taxon>Eukaryota</taxon>
        <taxon>Metazoa</taxon>
        <taxon>Ecdysozoa</taxon>
        <taxon>Arthropoda</taxon>
        <taxon>Chelicerata</taxon>
        <taxon>Arachnida</taxon>
        <taxon>Araneae</taxon>
        <taxon>Araneomorphae</taxon>
        <taxon>Entelegynae</taxon>
        <taxon>Araneoidea</taxon>
        <taxon>Linyphiidae</taxon>
        <taxon>Erigoninae</taxon>
        <taxon>Oedothorax</taxon>
    </lineage>
</organism>
<dbReference type="InterPro" id="IPR045115">
    <property type="entry name" value="BOL2"/>
</dbReference>
<evidence type="ECO:0000256" key="1">
    <source>
        <dbReference type="RuleBase" id="RU003860"/>
    </source>
</evidence>
<dbReference type="GO" id="GO:0051604">
    <property type="term" value="P:protein maturation"/>
    <property type="evidence" value="ECO:0007669"/>
    <property type="project" value="InterPro"/>
</dbReference>
<dbReference type="PANTHER" id="PTHR12735">
    <property type="entry name" value="BOLA-LIKE PROTEIN-RELATED"/>
    <property type="match status" value="1"/>
</dbReference>
<gene>
    <name evidence="3" type="ORF">JTE90_006252</name>
</gene>
<dbReference type="Proteomes" id="UP000827092">
    <property type="component" value="Unassembled WGS sequence"/>
</dbReference>
<dbReference type="Gene3D" id="3.10.20.90">
    <property type="entry name" value="Phosphatidylinositol 3-kinase Catalytic Subunit, Chain A, domain 1"/>
    <property type="match status" value="1"/>
</dbReference>
<comment type="similarity">
    <text evidence="1">Belongs to the BolA/IbaG family.</text>
</comment>
<name>A0AAV6U9D0_9ARAC</name>
<sequence>MPQYNQDYIQKKLQEELETTHLDVQDLSDGCGAKFHALIVTPKFEGVALLQRHRMVNEILKTELESIHAFNYKTLTPEQWEKQNASSASKKDMKCEGLCKTNSS</sequence>
<protein>
    <recommendedName>
        <fullName evidence="5">BolA-like protein 2</fullName>
    </recommendedName>
</protein>
<feature type="region of interest" description="Disordered" evidence="2">
    <location>
        <begin position="81"/>
        <end position="104"/>
    </location>
</feature>
<keyword evidence="4" id="KW-1185">Reference proteome</keyword>
<dbReference type="AlphaFoldDB" id="A0AAV6U9D0"/>
<dbReference type="Pfam" id="PF01722">
    <property type="entry name" value="BolA"/>
    <property type="match status" value="1"/>
</dbReference>
<dbReference type="GO" id="GO:0005634">
    <property type="term" value="C:nucleus"/>
    <property type="evidence" value="ECO:0007669"/>
    <property type="project" value="TreeGrafter"/>
</dbReference>